<accession>A0A0A9CPA5</accession>
<evidence type="ECO:0000313" key="1">
    <source>
        <dbReference type="EMBL" id="JAD78109.1"/>
    </source>
</evidence>
<reference evidence="1" key="1">
    <citation type="submission" date="2014-09" db="EMBL/GenBank/DDBJ databases">
        <authorList>
            <person name="Magalhaes I.L.F."/>
            <person name="Oliveira U."/>
            <person name="Santos F.R."/>
            <person name="Vidigal T.H.D.A."/>
            <person name="Brescovit A.D."/>
            <person name="Santos A.J."/>
        </authorList>
    </citation>
    <scope>NUCLEOTIDE SEQUENCE</scope>
    <source>
        <tissue evidence="1">Shoot tissue taken approximately 20 cm above the soil surface</tissue>
    </source>
</reference>
<sequence length="66" mass="7228">MRAKACVNSSYPENLPMSMERPTAPRLYTLVNVRILCGGGAEGQEFLFNRAPSLIAESIELKAISD</sequence>
<reference evidence="1" key="2">
    <citation type="journal article" date="2015" name="Data Brief">
        <title>Shoot transcriptome of the giant reed, Arundo donax.</title>
        <authorList>
            <person name="Barrero R.A."/>
            <person name="Guerrero F.D."/>
            <person name="Moolhuijzen P."/>
            <person name="Goolsby J.A."/>
            <person name="Tidwell J."/>
            <person name="Bellgard S.E."/>
            <person name="Bellgard M.I."/>
        </authorList>
    </citation>
    <scope>NUCLEOTIDE SEQUENCE</scope>
    <source>
        <tissue evidence="1">Shoot tissue taken approximately 20 cm above the soil surface</tissue>
    </source>
</reference>
<proteinExistence type="predicted"/>
<protein>
    <submittedName>
        <fullName evidence="1">Uncharacterized protein</fullName>
    </submittedName>
</protein>
<dbReference type="EMBL" id="GBRH01219786">
    <property type="protein sequence ID" value="JAD78109.1"/>
    <property type="molecule type" value="Transcribed_RNA"/>
</dbReference>
<organism evidence="1">
    <name type="scientific">Arundo donax</name>
    <name type="common">Giant reed</name>
    <name type="synonym">Donax arundinaceus</name>
    <dbReference type="NCBI Taxonomy" id="35708"/>
    <lineage>
        <taxon>Eukaryota</taxon>
        <taxon>Viridiplantae</taxon>
        <taxon>Streptophyta</taxon>
        <taxon>Embryophyta</taxon>
        <taxon>Tracheophyta</taxon>
        <taxon>Spermatophyta</taxon>
        <taxon>Magnoliopsida</taxon>
        <taxon>Liliopsida</taxon>
        <taxon>Poales</taxon>
        <taxon>Poaceae</taxon>
        <taxon>PACMAD clade</taxon>
        <taxon>Arundinoideae</taxon>
        <taxon>Arundineae</taxon>
        <taxon>Arundo</taxon>
    </lineage>
</organism>
<name>A0A0A9CPA5_ARUDO</name>
<dbReference type="AlphaFoldDB" id="A0A0A9CPA5"/>